<evidence type="ECO:0000313" key="1">
    <source>
        <dbReference type="EMBL" id="SVC45472.1"/>
    </source>
</evidence>
<feature type="non-terminal residue" evidence="1">
    <location>
        <position position="43"/>
    </location>
</feature>
<feature type="non-terminal residue" evidence="1">
    <location>
        <position position="1"/>
    </location>
</feature>
<sequence length="43" mass="4814">VNSSSPTISSTVNTPLSTEEWQELDRNHHVHPFVDPQQGKEKG</sequence>
<dbReference type="EMBL" id="UINC01092139">
    <property type="protein sequence ID" value="SVC45472.1"/>
    <property type="molecule type" value="Genomic_DNA"/>
</dbReference>
<name>A0A382MDG9_9ZZZZ</name>
<dbReference type="AlphaFoldDB" id="A0A382MDG9"/>
<protein>
    <submittedName>
        <fullName evidence="1">Uncharacterized protein</fullName>
    </submittedName>
</protein>
<organism evidence="1">
    <name type="scientific">marine metagenome</name>
    <dbReference type="NCBI Taxonomy" id="408172"/>
    <lineage>
        <taxon>unclassified sequences</taxon>
        <taxon>metagenomes</taxon>
        <taxon>ecological metagenomes</taxon>
    </lineage>
</organism>
<reference evidence="1" key="1">
    <citation type="submission" date="2018-05" db="EMBL/GenBank/DDBJ databases">
        <authorList>
            <person name="Lanie J.A."/>
            <person name="Ng W.-L."/>
            <person name="Kazmierczak K.M."/>
            <person name="Andrzejewski T.M."/>
            <person name="Davidsen T.M."/>
            <person name="Wayne K.J."/>
            <person name="Tettelin H."/>
            <person name="Glass J.I."/>
            <person name="Rusch D."/>
            <person name="Podicherti R."/>
            <person name="Tsui H.-C.T."/>
            <person name="Winkler M.E."/>
        </authorList>
    </citation>
    <scope>NUCLEOTIDE SEQUENCE</scope>
</reference>
<accession>A0A382MDG9</accession>
<gene>
    <name evidence="1" type="ORF">METZ01_LOCUS298326</name>
</gene>
<proteinExistence type="predicted"/>